<dbReference type="InterPro" id="IPR001670">
    <property type="entry name" value="ADH_Fe/GldA"/>
</dbReference>
<evidence type="ECO:0000259" key="3">
    <source>
        <dbReference type="Pfam" id="PF25137"/>
    </source>
</evidence>
<keyword evidence="1" id="KW-0560">Oxidoreductase</keyword>
<dbReference type="PANTHER" id="PTHR11496:SF104">
    <property type="entry name" value="3-DEOXY-ALPHA-D-MANNO-OCTULOSONATE 8-OXIDASE"/>
    <property type="match status" value="1"/>
</dbReference>
<dbReference type="SUPFAM" id="SSF56796">
    <property type="entry name" value="Dehydroquinate synthase-like"/>
    <property type="match status" value="1"/>
</dbReference>
<dbReference type="InterPro" id="IPR056798">
    <property type="entry name" value="ADH_Fe_C"/>
</dbReference>
<dbReference type="CDD" id="cd08184">
    <property type="entry name" value="Fe-ADH_KdnB-like"/>
    <property type="match status" value="1"/>
</dbReference>
<feature type="domain" description="Fe-containing alcohol dehydrogenase-like C-terminal" evidence="3">
    <location>
        <begin position="191"/>
        <end position="296"/>
    </location>
</feature>
<comment type="caution">
    <text evidence="4">The sequence shown here is derived from an EMBL/GenBank/DDBJ whole genome shotgun (WGS) entry which is preliminary data.</text>
</comment>
<dbReference type="Pfam" id="PF25137">
    <property type="entry name" value="ADH_Fe_C"/>
    <property type="match status" value="1"/>
</dbReference>
<dbReference type="Gene3D" id="1.20.1090.10">
    <property type="entry name" value="Dehydroquinate synthase-like - alpha domain"/>
    <property type="match status" value="1"/>
</dbReference>
<sequence length="360" mass="40510">MSYKNYPMVSRVVFGRGSFNQLNEILAPKRLSSKAPFIFLVDDVFKGKSWLTSRIPLSYDDKLHYISAEEEPKTSQVDELVEQIILTHKERPSGIIGIGGGTILDLAKAVSIMLTNDGEAKDYQGWDLVKNPAIYHVGIPTISGTGAEVSRTTVLTGPEKKLGINSDYTPFDQVILDPELTKNVPKEQWFYTGMDCYIHCIESLNGTYLNAFSQTYGEKAYELCLDLFLNNNLPKEVAQDKLMMASWHGGMSIAYSQVGVAHAMSYGLSYLLGTKHGIGNCIVFDHLEEFYPEGVKIFKQMKDKHNIQLPQGLCADLGDREFDIMIDVALSLEPLWENAIGKNWQKTITREKLKELYLKM</sequence>
<feature type="domain" description="Alcohol dehydrogenase iron-type/glycerol dehydrogenase GldA" evidence="2">
    <location>
        <begin position="10"/>
        <end position="178"/>
    </location>
</feature>
<evidence type="ECO:0000259" key="2">
    <source>
        <dbReference type="Pfam" id="PF00465"/>
    </source>
</evidence>
<dbReference type="EMBL" id="JBHUOV010000002">
    <property type="protein sequence ID" value="MFD2823446.1"/>
    <property type="molecule type" value="Genomic_DNA"/>
</dbReference>
<dbReference type="Pfam" id="PF00465">
    <property type="entry name" value="Fe-ADH"/>
    <property type="match status" value="1"/>
</dbReference>
<reference evidence="5" key="1">
    <citation type="journal article" date="2019" name="Int. J. Syst. Evol. Microbiol.">
        <title>The Global Catalogue of Microorganisms (GCM) 10K type strain sequencing project: providing services to taxonomists for standard genome sequencing and annotation.</title>
        <authorList>
            <consortium name="The Broad Institute Genomics Platform"/>
            <consortium name="The Broad Institute Genome Sequencing Center for Infectious Disease"/>
            <person name="Wu L."/>
            <person name="Ma J."/>
        </authorList>
    </citation>
    <scope>NUCLEOTIDE SEQUENCE [LARGE SCALE GENOMIC DNA]</scope>
    <source>
        <strain evidence="5">KCTC 32141</strain>
    </source>
</reference>
<dbReference type="Proteomes" id="UP001597533">
    <property type="component" value="Unassembled WGS sequence"/>
</dbReference>
<gene>
    <name evidence="4" type="ORF">ACFS5M_07175</name>
</gene>
<dbReference type="RefSeq" id="WP_379898395.1">
    <property type="nucleotide sequence ID" value="NZ_JBHUOV010000002.1"/>
</dbReference>
<organism evidence="4 5">
    <name type="scientific">Lacinutrix iliipiscaria</name>
    <dbReference type="NCBI Taxonomy" id="1230532"/>
    <lineage>
        <taxon>Bacteria</taxon>
        <taxon>Pseudomonadati</taxon>
        <taxon>Bacteroidota</taxon>
        <taxon>Flavobacteriia</taxon>
        <taxon>Flavobacteriales</taxon>
        <taxon>Flavobacteriaceae</taxon>
        <taxon>Lacinutrix</taxon>
    </lineage>
</organism>
<name>A0ABW5WPA1_9FLAO</name>
<evidence type="ECO:0000256" key="1">
    <source>
        <dbReference type="ARBA" id="ARBA00023002"/>
    </source>
</evidence>
<proteinExistence type="predicted"/>
<dbReference type="PANTHER" id="PTHR11496">
    <property type="entry name" value="ALCOHOL DEHYDROGENASE"/>
    <property type="match status" value="1"/>
</dbReference>
<evidence type="ECO:0000313" key="4">
    <source>
        <dbReference type="EMBL" id="MFD2823446.1"/>
    </source>
</evidence>
<keyword evidence="5" id="KW-1185">Reference proteome</keyword>
<protein>
    <submittedName>
        <fullName evidence="4">Iron-containing alcohol dehydrogenase family protein</fullName>
    </submittedName>
</protein>
<dbReference type="InterPro" id="IPR039697">
    <property type="entry name" value="Alcohol_dehydrogenase_Fe"/>
</dbReference>
<dbReference type="Gene3D" id="3.40.50.1970">
    <property type="match status" value="1"/>
</dbReference>
<evidence type="ECO:0000313" key="5">
    <source>
        <dbReference type="Proteomes" id="UP001597533"/>
    </source>
</evidence>
<accession>A0ABW5WPA1</accession>